<gene>
    <name evidence="2" type="ORF">GSLYS_00010037001</name>
</gene>
<protein>
    <submittedName>
        <fullName evidence="2">Uncharacterized protein</fullName>
    </submittedName>
</protein>
<evidence type="ECO:0000256" key="1">
    <source>
        <dbReference type="SAM" id="MobiDB-lite"/>
    </source>
</evidence>
<name>A0AAV2HQF6_LYMST</name>
<feature type="non-terminal residue" evidence="2">
    <location>
        <position position="1"/>
    </location>
</feature>
<dbReference type="AlphaFoldDB" id="A0AAV2HQF6"/>
<organism evidence="2 3">
    <name type="scientific">Lymnaea stagnalis</name>
    <name type="common">Great pond snail</name>
    <name type="synonym">Helix stagnalis</name>
    <dbReference type="NCBI Taxonomy" id="6523"/>
    <lineage>
        <taxon>Eukaryota</taxon>
        <taxon>Metazoa</taxon>
        <taxon>Spiralia</taxon>
        <taxon>Lophotrochozoa</taxon>
        <taxon>Mollusca</taxon>
        <taxon>Gastropoda</taxon>
        <taxon>Heterobranchia</taxon>
        <taxon>Euthyneura</taxon>
        <taxon>Panpulmonata</taxon>
        <taxon>Hygrophila</taxon>
        <taxon>Lymnaeoidea</taxon>
        <taxon>Lymnaeidae</taxon>
        <taxon>Lymnaea</taxon>
    </lineage>
</organism>
<feature type="non-terminal residue" evidence="2">
    <location>
        <position position="108"/>
    </location>
</feature>
<evidence type="ECO:0000313" key="3">
    <source>
        <dbReference type="Proteomes" id="UP001497497"/>
    </source>
</evidence>
<dbReference type="Proteomes" id="UP001497497">
    <property type="component" value="Unassembled WGS sequence"/>
</dbReference>
<sequence>YGLSLIRTKPSTRMFLPMFKSSSMYNTTAPTYPQNQQYLYPAPNQQYVQAAPFPQYGRAAPNQQFVSPGTAGPQYTAYVPQQGYSTQYTGYPTSNPMPLPGQPQVVYA</sequence>
<proteinExistence type="predicted"/>
<reference evidence="2 3" key="1">
    <citation type="submission" date="2024-04" db="EMBL/GenBank/DDBJ databases">
        <authorList>
            <consortium name="Genoscope - CEA"/>
            <person name="William W."/>
        </authorList>
    </citation>
    <scope>NUCLEOTIDE SEQUENCE [LARGE SCALE GENOMIC DNA]</scope>
</reference>
<keyword evidence="3" id="KW-1185">Reference proteome</keyword>
<feature type="region of interest" description="Disordered" evidence="1">
    <location>
        <begin position="89"/>
        <end position="108"/>
    </location>
</feature>
<accession>A0AAV2HQF6</accession>
<evidence type="ECO:0000313" key="2">
    <source>
        <dbReference type="EMBL" id="CAL1536124.1"/>
    </source>
</evidence>
<dbReference type="EMBL" id="CAXITT010000221">
    <property type="protein sequence ID" value="CAL1536124.1"/>
    <property type="molecule type" value="Genomic_DNA"/>
</dbReference>
<comment type="caution">
    <text evidence="2">The sequence shown here is derived from an EMBL/GenBank/DDBJ whole genome shotgun (WGS) entry which is preliminary data.</text>
</comment>